<sequence>MACPIPVKSAAAAATSSGATISDMTIPPTPMARTAGSREP</sequence>
<dbReference type="AlphaFoldDB" id="A0A0U0U6X1"/>
<dbReference type="Proteomes" id="UP000038802">
    <property type="component" value="Unassembled WGS sequence"/>
</dbReference>
<gene>
    <name evidence="2" type="ORF">ERS007703_04218</name>
</gene>
<evidence type="ECO:0000313" key="3">
    <source>
        <dbReference type="Proteomes" id="UP000038802"/>
    </source>
</evidence>
<evidence type="ECO:0000256" key="1">
    <source>
        <dbReference type="SAM" id="MobiDB-lite"/>
    </source>
</evidence>
<accession>A0A0U0U6X1</accession>
<proteinExistence type="predicted"/>
<feature type="compositionally biased region" description="Low complexity" evidence="1">
    <location>
        <begin position="12"/>
        <end position="22"/>
    </location>
</feature>
<name>A0A0U0U6X1_MYCTX</name>
<organism evidence="2 3">
    <name type="scientific">Mycobacterium tuberculosis</name>
    <dbReference type="NCBI Taxonomy" id="1773"/>
    <lineage>
        <taxon>Bacteria</taxon>
        <taxon>Bacillati</taxon>
        <taxon>Actinomycetota</taxon>
        <taxon>Actinomycetes</taxon>
        <taxon>Mycobacteriales</taxon>
        <taxon>Mycobacteriaceae</taxon>
        <taxon>Mycobacterium</taxon>
        <taxon>Mycobacterium tuberculosis complex</taxon>
    </lineage>
</organism>
<protein>
    <submittedName>
        <fullName evidence="2">Uncharacterized protein</fullName>
    </submittedName>
</protein>
<feature type="region of interest" description="Disordered" evidence="1">
    <location>
        <begin position="12"/>
        <end position="40"/>
    </location>
</feature>
<evidence type="ECO:0000313" key="2">
    <source>
        <dbReference type="EMBL" id="COW78307.1"/>
    </source>
</evidence>
<dbReference type="EMBL" id="CSAE01000697">
    <property type="protein sequence ID" value="COW78307.1"/>
    <property type="molecule type" value="Genomic_DNA"/>
</dbReference>
<reference evidence="3" key="1">
    <citation type="submission" date="2015-03" db="EMBL/GenBank/DDBJ databases">
        <authorList>
            <consortium name="Pathogen Informatics"/>
        </authorList>
    </citation>
    <scope>NUCLEOTIDE SEQUENCE [LARGE SCALE GENOMIC DNA]</scope>
    <source>
        <strain evidence="3">K00500041</strain>
    </source>
</reference>